<feature type="active site" description="Nucleophile" evidence="4">
    <location>
        <position position="6"/>
    </location>
</feature>
<evidence type="ECO:0000256" key="2">
    <source>
        <dbReference type="ARBA" id="ARBA00022801"/>
    </source>
</evidence>
<dbReference type="EC" id="3.1.3.-" evidence="3"/>
<dbReference type="InterPro" id="IPR010708">
    <property type="entry name" value="5'(3')-deoxyribonucleotidase"/>
</dbReference>
<evidence type="ECO:0000256" key="1">
    <source>
        <dbReference type="ARBA" id="ARBA00009589"/>
    </source>
</evidence>
<evidence type="ECO:0000256" key="4">
    <source>
        <dbReference type="PIRSR" id="PIRSR610708-1"/>
    </source>
</evidence>
<dbReference type="Gene3D" id="3.40.50.1000">
    <property type="entry name" value="HAD superfamily/HAD-like"/>
    <property type="match status" value="1"/>
</dbReference>
<dbReference type="Pfam" id="PF06941">
    <property type="entry name" value="NT5C"/>
    <property type="match status" value="1"/>
</dbReference>
<dbReference type="EMBL" id="PCST01000018">
    <property type="protein sequence ID" value="PIP55788.1"/>
    <property type="molecule type" value="Genomic_DNA"/>
</dbReference>
<evidence type="ECO:0000256" key="3">
    <source>
        <dbReference type="PIRNR" id="PIRNR021362"/>
    </source>
</evidence>
<dbReference type="Proteomes" id="UP000229794">
    <property type="component" value="Unassembled WGS sequence"/>
</dbReference>
<dbReference type="SUPFAM" id="SSF56784">
    <property type="entry name" value="HAD-like"/>
    <property type="match status" value="1"/>
</dbReference>
<feature type="active site" description="Proton donor" evidence="4">
    <location>
        <position position="8"/>
    </location>
</feature>
<dbReference type="InterPro" id="IPR009206">
    <property type="entry name" value="Nucleotidase_putative"/>
</dbReference>
<dbReference type="PIRSF" id="PIRSF021362">
    <property type="entry name" value="UCP021362_HAD"/>
    <property type="match status" value="1"/>
</dbReference>
<dbReference type="AlphaFoldDB" id="A0A2H0BFM6"/>
<keyword evidence="2 3" id="KW-0378">Hydrolase</keyword>
<comment type="similarity">
    <text evidence="1 3">Belongs to the 5'(3')-deoxyribonucleotidase family.</text>
</comment>
<protein>
    <recommendedName>
        <fullName evidence="3">Nucleotidase</fullName>
        <ecNumber evidence="3">3.1.3.-</ecNumber>
    </recommendedName>
</protein>
<dbReference type="PANTHER" id="PTHR35134">
    <property type="entry name" value="NUCLEOTIDASE YQFW-RELATED"/>
    <property type="match status" value="1"/>
</dbReference>
<dbReference type="InterPro" id="IPR052419">
    <property type="entry name" value="5_3-deoxyribonucleotidase-like"/>
</dbReference>
<comment type="caution">
    <text evidence="5">The sequence shown here is derived from an EMBL/GenBank/DDBJ whole genome shotgun (WGS) entry which is preliminary data.</text>
</comment>
<organism evidence="5 6">
    <name type="scientific">Candidatus Zambryskibacteria bacterium CG22_combo_CG10-13_8_21_14_all_42_17</name>
    <dbReference type="NCBI Taxonomy" id="1975118"/>
    <lineage>
        <taxon>Bacteria</taxon>
        <taxon>Candidatus Zambryskiibacteriota</taxon>
    </lineage>
</organism>
<dbReference type="GO" id="GO:0008253">
    <property type="term" value="F:5'-nucleotidase activity"/>
    <property type="evidence" value="ECO:0007669"/>
    <property type="project" value="InterPro"/>
</dbReference>
<reference evidence="5 6" key="1">
    <citation type="submission" date="2017-09" db="EMBL/GenBank/DDBJ databases">
        <title>Depth-based differentiation of microbial function through sediment-hosted aquifers and enrichment of novel symbionts in the deep terrestrial subsurface.</title>
        <authorList>
            <person name="Probst A.J."/>
            <person name="Ladd B."/>
            <person name="Jarett J.K."/>
            <person name="Geller-Mcgrath D.E."/>
            <person name="Sieber C.M."/>
            <person name="Emerson J.B."/>
            <person name="Anantharaman K."/>
            <person name="Thomas B.C."/>
            <person name="Malmstrom R."/>
            <person name="Stieglmeier M."/>
            <person name="Klingl A."/>
            <person name="Woyke T."/>
            <person name="Ryan C.M."/>
            <person name="Banfield J.F."/>
        </authorList>
    </citation>
    <scope>NUCLEOTIDE SEQUENCE [LARGE SCALE GENOMIC DNA]</scope>
    <source>
        <strain evidence="5">CG22_combo_CG10-13_8_21_14_all_42_17</strain>
    </source>
</reference>
<proteinExistence type="inferred from homology"/>
<sequence length="191" mass="22104">MNIGFDLDDVLLDFMNSLIPYHNNVFGTNNEREHFKNNDIASIWSCTKEEEIQRVFDFFASPEHLQASPIPGAVEGIRNLKEHHNLSVITARPEELKEKTIEWLEKHYANMFDGIYFTNQYHGSGPKRSKGEICHELGVNIFVDDILENAEDVVSFGIPVLLFDKPWNQAEVRSPITRVRSWEEIMKILSQ</sequence>
<accession>A0A2H0BFM6</accession>
<evidence type="ECO:0000313" key="5">
    <source>
        <dbReference type="EMBL" id="PIP55788.1"/>
    </source>
</evidence>
<gene>
    <name evidence="5" type="ORF">COX06_01415</name>
</gene>
<evidence type="ECO:0000313" key="6">
    <source>
        <dbReference type="Proteomes" id="UP000229794"/>
    </source>
</evidence>
<dbReference type="PANTHER" id="PTHR35134:SF2">
    <property type="entry name" value="NUCLEOTIDASE YQFW-RELATED"/>
    <property type="match status" value="1"/>
</dbReference>
<dbReference type="InterPro" id="IPR023214">
    <property type="entry name" value="HAD_sf"/>
</dbReference>
<dbReference type="GO" id="GO:0009264">
    <property type="term" value="P:deoxyribonucleotide catabolic process"/>
    <property type="evidence" value="ECO:0007669"/>
    <property type="project" value="InterPro"/>
</dbReference>
<dbReference type="InterPro" id="IPR036412">
    <property type="entry name" value="HAD-like_sf"/>
</dbReference>
<name>A0A2H0BFM6_9BACT</name>